<feature type="transmembrane region" description="Helical" evidence="2">
    <location>
        <begin position="752"/>
        <end position="771"/>
    </location>
</feature>
<dbReference type="EMBL" id="FQZK01000025">
    <property type="protein sequence ID" value="SHK62100.1"/>
    <property type="molecule type" value="Genomic_DNA"/>
</dbReference>
<feature type="transmembrane region" description="Helical" evidence="2">
    <location>
        <begin position="448"/>
        <end position="467"/>
    </location>
</feature>
<dbReference type="Proteomes" id="UP000184452">
    <property type="component" value="Unassembled WGS sequence"/>
</dbReference>
<name>A0A1M6TYY3_9ACTN</name>
<feature type="transmembrane region" description="Helical" evidence="2">
    <location>
        <begin position="1247"/>
        <end position="1265"/>
    </location>
</feature>
<feature type="transmembrane region" description="Helical" evidence="2">
    <location>
        <begin position="587"/>
        <end position="609"/>
    </location>
</feature>
<feature type="transmembrane region" description="Helical" evidence="2">
    <location>
        <begin position="912"/>
        <end position="937"/>
    </location>
</feature>
<feature type="transmembrane region" description="Helical" evidence="2">
    <location>
        <begin position="728"/>
        <end position="746"/>
    </location>
</feature>
<feature type="transmembrane region" description="Helical" evidence="2">
    <location>
        <begin position="1117"/>
        <end position="1136"/>
    </location>
</feature>
<feature type="transmembrane region" description="Helical" evidence="2">
    <location>
        <begin position="334"/>
        <end position="353"/>
    </location>
</feature>
<feature type="transmembrane region" description="Helical" evidence="2">
    <location>
        <begin position="803"/>
        <end position="821"/>
    </location>
</feature>
<feature type="transmembrane region" description="Helical" evidence="2">
    <location>
        <begin position="1271"/>
        <end position="1288"/>
    </location>
</feature>
<feature type="transmembrane region" description="Helical" evidence="2">
    <location>
        <begin position="966"/>
        <end position="986"/>
    </location>
</feature>
<dbReference type="RefSeq" id="WP_143173494.1">
    <property type="nucleotide sequence ID" value="NZ_FQZK01000025.1"/>
</dbReference>
<evidence type="ECO:0000256" key="2">
    <source>
        <dbReference type="SAM" id="Phobius"/>
    </source>
</evidence>
<dbReference type="OrthoDB" id="3416299at2"/>
<feature type="transmembrane region" description="Helical" evidence="2">
    <location>
        <begin position="195"/>
        <end position="214"/>
    </location>
</feature>
<feature type="transmembrane region" description="Helical" evidence="2">
    <location>
        <begin position="851"/>
        <end position="875"/>
    </location>
</feature>
<evidence type="ECO:0000313" key="4">
    <source>
        <dbReference type="Proteomes" id="UP000184452"/>
    </source>
</evidence>
<evidence type="ECO:0000256" key="1">
    <source>
        <dbReference type="SAM" id="MobiDB-lite"/>
    </source>
</evidence>
<evidence type="ECO:0000313" key="3">
    <source>
        <dbReference type="EMBL" id="SHK62100.1"/>
    </source>
</evidence>
<sequence length="1360" mass="135363">MDVTASPPQSAGPPLRCPDCRSPLVPGAAACARCGLALTGPLAQRLWEVDTEIGRADEHLRRLRGERAGLLHALREASRRAAPAAVSAAAVPPAAGPASPFRPAHPAPAHPAPAHAAASAPPRIDGEMRRRSAQNVILGLGGLLIGISALVFAIWTWSDMGTGARALVLGATTVAFALVALPLHRRGLRATAETFGVLAAALLGIDALALWLLMPESLPEGPGYSAAALAVIAALMALYPLLVPLRAPRILAAVAVQPVPLLLLFALPVGDPFPWILAVLAATGLADLAVAHAVRPAGGDAPRLTLTVLSVVLTVVTTATSALLVFAVPRSDPPGWWGLALALLLCGAAWLALSRAPGYGRAAVPPAVAALALVPLAAGPADLPVLPRLPFGAPWRPGGTDAPATVLLGADGPGTAWPESLPYLAAVAVAAALAAGVCALLRRDLLPTVAALAAPPVLLAPAVLLSLPHPVAVGWALCLGAALVLAPALLPVPSPAGPGAPASAAPPRSHAWAFAAAGVATAVTALLWSSALFWTFAVVLPAVGVIGLLALLLLRRRVPGAGTPAPSPVPGSPAPAVPGRALYGAGLALWAVALPAWAASWAALALGAMPEQGRWWTAAAVLLSGVTALVLGRTPPPSTAPGAPDARPVFTVFGLLLLPLVPLLALPGEGLWAGAGAVPAWAAPPEAMLAPAFAALGWPVAGGPAQAAGVLLAGALAVVLVGIADRRLLLPAAALVAPPALVPLPVLLGAPFVVAVLWAAAVGALLALAAAAARGRTAWVPALTGPLTLAAALLWALPERHTTLIVVLVATAAALGCALLCRRADAPPHPVDGAAATGPAARAAGPRVDTAFGVALGTGGAAALAWAVCLAGAATGGAGPTAWWLLAAVAVLLGPTALVLGDRTGARVLTAAGLLLAGAAPLAAGTSAAVALVPVSWRYGVAQAPPRALLDAAYVFLDLGDRPDPLIALGVLAAGAAAVAAVSLTARRWTGHAAALAAPPALVPVAVLAGAPFALALAVSVAVASGPALWSALSRDRAFSWLPGLTGLLVLAQALGWSLAERHATIAVLLAVALLGSAVAALARTVPPAVAATAAATAATGGFAFTLALLLDAPAEYAALAPLALVAGVAAVAPRMRSPLVEAAEVPAALWAAVALCVSVVHGAHGGIVALALAVVGVVALATAARPERRWAAAVGALLMMAALWTALASWNVTVPEAYTALPALAALVVGWEWARKAERTPSSWASLSGGLCLLLLPGLGTVLAGEDTPWRVPVLLAAALAVVLWGLRARSQAALVIGGLTLASAALRAFGPPLWDLGRLLPNWVPFAVVGALLLLVGARYEANLERVRRFGHFIGGMR</sequence>
<feature type="transmembrane region" description="Helical" evidence="2">
    <location>
        <begin position="1218"/>
        <end position="1235"/>
    </location>
</feature>
<feature type="transmembrane region" description="Helical" evidence="2">
    <location>
        <begin position="1324"/>
        <end position="1342"/>
    </location>
</feature>
<keyword evidence="4" id="KW-1185">Reference proteome</keyword>
<feature type="transmembrane region" description="Helical" evidence="2">
    <location>
        <begin position="473"/>
        <end position="490"/>
    </location>
</feature>
<feature type="region of interest" description="Disordered" evidence="1">
    <location>
        <begin position="95"/>
        <end position="121"/>
    </location>
</feature>
<feature type="transmembrane region" description="Helical" evidence="2">
    <location>
        <begin position="136"/>
        <end position="157"/>
    </location>
</feature>
<feature type="transmembrane region" description="Helical" evidence="2">
    <location>
        <begin position="362"/>
        <end position="381"/>
    </location>
</feature>
<feature type="transmembrane region" description="Helical" evidence="2">
    <location>
        <begin position="511"/>
        <end position="528"/>
    </location>
</feature>
<feature type="transmembrane region" description="Helical" evidence="2">
    <location>
        <begin position="1295"/>
        <end position="1312"/>
    </location>
</feature>
<feature type="transmembrane region" description="Helical" evidence="2">
    <location>
        <begin position="1191"/>
        <end position="1212"/>
    </location>
</feature>
<proteinExistence type="predicted"/>
<keyword evidence="2" id="KW-1133">Transmembrane helix</keyword>
<keyword evidence="2" id="KW-0812">Transmembrane</keyword>
<feature type="transmembrane region" description="Helical" evidence="2">
    <location>
        <begin position="688"/>
        <end position="721"/>
    </location>
</feature>
<feature type="compositionally biased region" description="Low complexity" evidence="1">
    <location>
        <begin position="112"/>
        <end position="121"/>
    </location>
</feature>
<dbReference type="NCBIfam" id="NF047321">
    <property type="entry name" value="SCO7613_CTERM"/>
    <property type="match status" value="1"/>
</dbReference>
<feature type="transmembrane region" description="Helical" evidence="2">
    <location>
        <begin position="1089"/>
        <end position="1110"/>
    </location>
</feature>
<accession>A0A1M6TYY3</accession>
<feature type="transmembrane region" description="Helical" evidence="2">
    <location>
        <begin position="993"/>
        <end position="1018"/>
    </location>
</feature>
<gene>
    <name evidence="3" type="ORF">SAMN05421803_12542</name>
</gene>
<feature type="transmembrane region" description="Helical" evidence="2">
    <location>
        <begin position="306"/>
        <end position="328"/>
    </location>
</feature>
<feature type="transmembrane region" description="Helical" evidence="2">
    <location>
        <begin position="226"/>
        <end position="243"/>
    </location>
</feature>
<feature type="transmembrane region" description="Helical" evidence="2">
    <location>
        <begin position="1038"/>
        <end position="1057"/>
    </location>
</feature>
<feature type="transmembrane region" description="Helical" evidence="2">
    <location>
        <begin position="250"/>
        <end position="269"/>
    </location>
</feature>
<feature type="transmembrane region" description="Helical" evidence="2">
    <location>
        <begin position="163"/>
        <end position="183"/>
    </location>
</feature>
<feature type="transmembrane region" description="Helical" evidence="2">
    <location>
        <begin position="881"/>
        <end position="900"/>
    </location>
</feature>
<feature type="transmembrane region" description="Helical" evidence="2">
    <location>
        <begin position="421"/>
        <end position="441"/>
    </location>
</feature>
<feature type="transmembrane region" description="Helical" evidence="2">
    <location>
        <begin position="646"/>
        <end position="668"/>
    </location>
</feature>
<feature type="transmembrane region" description="Helical" evidence="2">
    <location>
        <begin position="534"/>
        <end position="554"/>
    </location>
</feature>
<organism evidence="3 4">
    <name type="scientific">Nocardiopsis flavescens</name>
    <dbReference type="NCBI Taxonomy" id="758803"/>
    <lineage>
        <taxon>Bacteria</taxon>
        <taxon>Bacillati</taxon>
        <taxon>Actinomycetota</taxon>
        <taxon>Actinomycetes</taxon>
        <taxon>Streptosporangiales</taxon>
        <taxon>Nocardiopsidaceae</taxon>
        <taxon>Nocardiopsis</taxon>
    </lineage>
</organism>
<feature type="transmembrane region" description="Helical" evidence="2">
    <location>
        <begin position="615"/>
        <end position="634"/>
    </location>
</feature>
<protein>
    <submittedName>
        <fullName evidence="3">Uncharacterized protein</fullName>
    </submittedName>
</protein>
<dbReference type="STRING" id="758803.SAMN05421803_12542"/>
<feature type="transmembrane region" description="Helical" evidence="2">
    <location>
        <begin position="275"/>
        <end position="294"/>
    </location>
</feature>
<reference evidence="3 4" key="1">
    <citation type="submission" date="2016-11" db="EMBL/GenBank/DDBJ databases">
        <authorList>
            <person name="Jaros S."/>
            <person name="Januszkiewicz K."/>
            <person name="Wedrychowicz H."/>
        </authorList>
    </citation>
    <scope>NUCLEOTIDE SEQUENCE [LARGE SCALE GENOMIC DNA]</scope>
    <source>
        <strain evidence="3 4">CGMCC 4.5723</strain>
    </source>
</reference>
<feature type="transmembrane region" description="Helical" evidence="2">
    <location>
        <begin position="1148"/>
        <end position="1179"/>
    </location>
</feature>
<feature type="transmembrane region" description="Helical" evidence="2">
    <location>
        <begin position="1064"/>
        <end position="1083"/>
    </location>
</feature>
<keyword evidence="2" id="KW-0472">Membrane</keyword>
<feature type="transmembrane region" description="Helical" evidence="2">
    <location>
        <begin position="778"/>
        <end position="797"/>
    </location>
</feature>
<dbReference type="InterPro" id="IPR058062">
    <property type="entry name" value="SCO7613_C"/>
</dbReference>